<keyword evidence="1" id="KW-0805">Transcription regulation</keyword>
<dbReference type="AlphaFoldDB" id="A0A345P2W0"/>
<protein>
    <submittedName>
        <fullName evidence="5">AraC family transcriptional regulator</fullName>
    </submittedName>
</protein>
<name>A0A345P2W0_9GAMM</name>
<evidence type="ECO:0000256" key="3">
    <source>
        <dbReference type="ARBA" id="ARBA00023163"/>
    </source>
</evidence>
<evidence type="ECO:0000313" key="5">
    <source>
        <dbReference type="EMBL" id="AXI01619.1"/>
    </source>
</evidence>
<evidence type="ECO:0000313" key="6">
    <source>
        <dbReference type="Proteomes" id="UP000253940"/>
    </source>
</evidence>
<evidence type="ECO:0000259" key="4">
    <source>
        <dbReference type="PROSITE" id="PS01124"/>
    </source>
</evidence>
<dbReference type="Pfam" id="PF12625">
    <property type="entry name" value="Arabinose_bd"/>
    <property type="match status" value="1"/>
</dbReference>
<dbReference type="PANTHER" id="PTHR47894">
    <property type="entry name" value="HTH-TYPE TRANSCRIPTIONAL REGULATOR GADX"/>
    <property type="match status" value="1"/>
</dbReference>
<dbReference type="GO" id="GO:0005829">
    <property type="term" value="C:cytosol"/>
    <property type="evidence" value="ECO:0007669"/>
    <property type="project" value="TreeGrafter"/>
</dbReference>
<dbReference type="PANTHER" id="PTHR47894:SF1">
    <property type="entry name" value="HTH-TYPE TRANSCRIPTIONAL REGULATOR VQSM"/>
    <property type="match status" value="1"/>
</dbReference>
<dbReference type="OrthoDB" id="5582699at2"/>
<keyword evidence="2" id="KW-0238">DNA-binding</keyword>
<dbReference type="EMBL" id="CP031222">
    <property type="protein sequence ID" value="AXI01619.1"/>
    <property type="molecule type" value="Genomic_DNA"/>
</dbReference>
<dbReference type="InterPro" id="IPR032687">
    <property type="entry name" value="AraC-type_N"/>
</dbReference>
<dbReference type="GO" id="GO:0003700">
    <property type="term" value="F:DNA-binding transcription factor activity"/>
    <property type="evidence" value="ECO:0007669"/>
    <property type="project" value="InterPro"/>
</dbReference>
<dbReference type="Gene3D" id="1.10.10.60">
    <property type="entry name" value="Homeodomain-like"/>
    <property type="match status" value="1"/>
</dbReference>
<dbReference type="InterPro" id="IPR009057">
    <property type="entry name" value="Homeodomain-like_sf"/>
</dbReference>
<dbReference type="SUPFAM" id="SSF46689">
    <property type="entry name" value="Homeodomain-like"/>
    <property type="match status" value="1"/>
</dbReference>
<evidence type="ECO:0000256" key="2">
    <source>
        <dbReference type="ARBA" id="ARBA00023125"/>
    </source>
</evidence>
<dbReference type="RefSeq" id="WP_114897729.1">
    <property type="nucleotide sequence ID" value="NZ_CP031222.1"/>
</dbReference>
<dbReference type="PROSITE" id="PS01124">
    <property type="entry name" value="HTH_ARAC_FAMILY_2"/>
    <property type="match status" value="1"/>
</dbReference>
<organism evidence="5 6">
    <name type="scientific">Aquirhabdus parva</name>
    <dbReference type="NCBI Taxonomy" id="2283318"/>
    <lineage>
        <taxon>Bacteria</taxon>
        <taxon>Pseudomonadati</taxon>
        <taxon>Pseudomonadota</taxon>
        <taxon>Gammaproteobacteria</taxon>
        <taxon>Moraxellales</taxon>
        <taxon>Moraxellaceae</taxon>
        <taxon>Aquirhabdus</taxon>
    </lineage>
</organism>
<dbReference type="SMART" id="SM00342">
    <property type="entry name" value="HTH_ARAC"/>
    <property type="match status" value="1"/>
</dbReference>
<dbReference type="Pfam" id="PF12833">
    <property type="entry name" value="HTH_18"/>
    <property type="match status" value="1"/>
</dbReference>
<feature type="domain" description="HTH araC/xylS-type" evidence="4">
    <location>
        <begin position="241"/>
        <end position="338"/>
    </location>
</feature>
<proteinExistence type="predicted"/>
<evidence type="ECO:0000256" key="1">
    <source>
        <dbReference type="ARBA" id="ARBA00023015"/>
    </source>
</evidence>
<dbReference type="KEGG" id="mbah:HYN46_01130"/>
<gene>
    <name evidence="5" type="ORF">HYN46_01130</name>
</gene>
<reference evidence="5 6" key="1">
    <citation type="submission" date="2018-07" db="EMBL/GenBank/DDBJ databases">
        <title>Genome sequencing of Moraxellaceae gen. HYN0046.</title>
        <authorList>
            <person name="Kim M."/>
            <person name="Yi H."/>
        </authorList>
    </citation>
    <scope>NUCLEOTIDE SEQUENCE [LARGE SCALE GENOMIC DNA]</scope>
    <source>
        <strain evidence="5 6">HYN0046</strain>
    </source>
</reference>
<dbReference type="Proteomes" id="UP000253940">
    <property type="component" value="Chromosome"/>
</dbReference>
<accession>A0A345P2W0</accession>
<dbReference type="InterPro" id="IPR018060">
    <property type="entry name" value="HTH_AraC"/>
</dbReference>
<keyword evidence="6" id="KW-1185">Reference proteome</keyword>
<sequence length="338" mass="38235">MNISTPLPTASPTVLGVYLGLLVDVVARWDISAEELLDGSGIRTEQLHDAFWYVDFRTFSAIFKRAVILTNEPGLGFHIGKQMKVSCHGLIGFAAMIAKDVREALEIAQQFIHLQSSAFNFRLEVEGDLAYYYVSEVYPDCSLGEVGTMAILLGFVMMGEAITGQHLEGSADVMFECPDYFDRFQQLLPGTVRFGQPYTRIVFPASYLELPLIMADPLTARLAREQCKRELNSLMKDTSFSRLVSELVYDEALGFCTIEEVADKLHLSTRTLQRQLAQENQSFSTLIDELRQRKATAMVKKREFSLELIAEKLGYTDTTNFIRAFKRWTGKTPKKYLD</sequence>
<keyword evidence="3" id="KW-0804">Transcription</keyword>
<dbReference type="GO" id="GO:0000976">
    <property type="term" value="F:transcription cis-regulatory region binding"/>
    <property type="evidence" value="ECO:0007669"/>
    <property type="project" value="TreeGrafter"/>
</dbReference>